<dbReference type="EMBL" id="JACOPH010000009">
    <property type="protein sequence ID" value="MBC5714690.1"/>
    <property type="molecule type" value="Genomic_DNA"/>
</dbReference>
<dbReference type="Proteomes" id="UP000606720">
    <property type="component" value="Unassembled WGS sequence"/>
</dbReference>
<organism evidence="1 2">
    <name type="scientific">Roseburia zhanii</name>
    <dbReference type="NCBI Taxonomy" id="2763064"/>
    <lineage>
        <taxon>Bacteria</taxon>
        <taxon>Bacillati</taxon>
        <taxon>Bacillota</taxon>
        <taxon>Clostridia</taxon>
        <taxon>Lachnospirales</taxon>
        <taxon>Lachnospiraceae</taxon>
        <taxon>Roseburia</taxon>
    </lineage>
</organism>
<accession>A0A923LQW5</accession>
<proteinExistence type="predicted"/>
<dbReference type="AlphaFoldDB" id="A0A923LQW5"/>
<name>A0A923LQW5_9FIRM</name>
<protein>
    <submittedName>
        <fullName evidence="1">Uncharacterized protein</fullName>
    </submittedName>
</protein>
<dbReference type="RefSeq" id="WP_186867324.1">
    <property type="nucleotide sequence ID" value="NZ_JACOPH010000009.1"/>
</dbReference>
<comment type="caution">
    <text evidence="1">The sequence shown here is derived from an EMBL/GenBank/DDBJ whole genome shotgun (WGS) entry which is preliminary data.</text>
</comment>
<evidence type="ECO:0000313" key="1">
    <source>
        <dbReference type="EMBL" id="MBC5714690.1"/>
    </source>
</evidence>
<evidence type="ECO:0000313" key="2">
    <source>
        <dbReference type="Proteomes" id="UP000606720"/>
    </source>
</evidence>
<sequence>MIVGSVSYNNSAKIGTTDAKNTMQTSADLVSEEIAASVEAAMRISSASLISA</sequence>
<gene>
    <name evidence="1" type="ORF">H8S17_10860</name>
</gene>
<keyword evidence="2" id="KW-1185">Reference proteome</keyword>
<reference evidence="1" key="1">
    <citation type="submission" date="2020-08" db="EMBL/GenBank/DDBJ databases">
        <title>Genome public.</title>
        <authorList>
            <person name="Liu C."/>
            <person name="Sun Q."/>
        </authorList>
    </citation>
    <scope>NUCLEOTIDE SEQUENCE</scope>
    <source>
        <strain evidence="1">BX1005</strain>
    </source>
</reference>